<evidence type="ECO:0000313" key="2">
    <source>
        <dbReference type="EMBL" id="MBS3063036.1"/>
    </source>
</evidence>
<proteinExistence type="predicted"/>
<dbReference type="Proteomes" id="UP000564964">
    <property type="component" value="Unassembled WGS sequence"/>
</dbReference>
<sequence>MNTELRVAEVRYGLPIPDDILRNIEGMLREERVRDVLPLEIEIHGICRGNENRQKLLHELTELDRIAHEIV</sequence>
<evidence type="ECO:0000313" key="3">
    <source>
        <dbReference type="Proteomes" id="UP000564964"/>
    </source>
</evidence>
<name>A0A7J4JH52_9ARCH</name>
<comment type="caution">
    <text evidence="1">The sequence shown here is derived from an EMBL/GenBank/DDBJ whole genome shotgun (WGS) entry which is preliminary data.</text>
</comment>
<organism evidence="1 3">
    <name type="scientific">Candidatus Iainarchaeum sp</name>
    <dbReference type="NCBI Taxonomy" id="3101447"/>
    <lineage>
        <taxon>Archaea</taxon>
        <taxon>Candidatus Iainarchaeota</taxon>
        <taxon>Candidatus Iainarchaeia</taxon>
        <taxon>Candidatus Iainarchaeales</taxon>
        <taxon>Candidatus Iainarchaeaceae</taxon>
        <taxon>Candidatus Iainarchaeum</taxon>
    </lineage>
</organism>
<reference evidence="2" key="2">
    <citation type="submission" date="2021-03" db="EMBL/GenBank/DDBJ databases">
        <authorList>
            <person name="Jaffe A."/>
        </authorList>
    </citation>
    <scope>NUCLEOTIDE SEQUENCE</scope>
    <source>
        <strain evidence="2">RIFCSPLOWO2_01_FULL_58_19</strain>
    </source>
</reference>
<protein>
    <submittedName>
        <fullName evidence="1">Uncharacterized protein</fullName>
    </submittedName>
</protein>
<reference evidence="1" key="1">
    <citation type="journal article" date="2020" name="bioRxiv">
        <title>A rank-normalized archaeal taxonomy based on genome phylogeny resolves widespread incomplete and uneven classifications.</title>
        <authorList>
            <person name="Rinke C."/>
            <person name="Chuvochina M."/>
            <person name="Mussig A.J."/>
            <person name="Chaumeil P.-A."/>
            <person name="Waite D.W."/>
            <person name="Whitman W.B."/>
            <person name="Parks D.H."/>
            <person name="Hugenholtz P."/>
        </authorList>
    </citation>
    <scope>NUCLEOTIDE SEQUENCE</scope>
    <source>
        <strain evidence="1">UBA10219</strain>
    </source>
</reference>
<dbReference type="AlphaFoldDB" id="A0A7J4JH52"/>
<evidence type="ECO:0000313" key="1">
    <source>
        <dbReference type="EMBL" id="HIH17028.1"/>
    </source>
</evidence>
<gene>
    <name evidence="1" type="ORF">HA252_06505</name>
    <name evidence="2" type="ORF">J4203_04135</name>
</gene>
<dbReference type="EMBL" id="DUGH01000156">
    <property type="protein sequence ID" value="HIH17028.1"/>
    <property type="molecule type" value="Genomic_DNA"/>
</dbReference>
<dbReference type="EMBL" id="JAGVWE010000004">
    <property type="protein sequence ID" value="MBS3063036.1"/>
    <property type="molecule type" value="Genomic_DNA"/>
</dbReference>
<reference evidence="2" key="3">
    <citation type="submission" date="2021-05" db="EMBL/GenBank/DDBJ databases">
        <title>Protein family content uncovers lineage relationships and bacterial pathway maintenance mechanisms in DPANN archaea.</title>
        <authorList>
            <person name="Castelle C.J."/>
            <person name="Meheust R."/>
            <person name="Jaffe A.L."/>
            <person name="Seitz K."/>
            <person name="Gong X."/>
            <person name="Baker B.J."/>
            <person name="Banfield J.F."/>
        </authorList>
    </citation>
    <scope>NUCLEOTIDE SEQUENCE</scope>
    <source>
        <strain evidence="2">RIFCSPLOWO2_01_FULL_58_19</strain>
    </source>
</reference>
<dbReference type="Proteomes" id="UP000678237">
    <property type="component" value="Unassembled WGS sequence"/>
</dbReference>
<accession>A0A7J4JH52</accession>